<dbReference type="Proteomes" id="UP001550739">
    <property type="component" value="Unassembled WGS sequence"/>
</dbReference>
<name>A0ABV2ZLN3_9ACTN</name>
<sequence length="65" mass="6931">MTRDELLALPVTVDILTAGKVFGLGRNTTYDLVNAGEFPVPVQAYGNVKRVITADLWAAVGVSPE</sequence>
<protein>
    <recommendedName>
        <fullName evidence="3">AlpA family transcriptional regulator</fullName>
    </recommendedName>
</protein>
<reference evidence="1 2" key="1">
    <citation type="submission" date="2024-06" db="EMBL/GenBank/DDBJ databases">
        <title>The Natural Products Discovery Center: Release of the First 8490 Sequenced Strains for Exploring Actinobacteria Biosynthetic Diversity.</title>
        <authorList>
            <person name="Kalkreuter E."/>
            <person name="Kautsar S.A."/>
            <person name="Yang D."/>
            <person name="Bader C.D."/>
            <person name="Teijaro C.N."/>
            <person name="Fluegel L."/>
            <person name="Davis C.M."/>
            <person name="Simpson J.R."/>
            <person name="Lauterbach L."/>
            <person name="Steele A.D."/>
            <person name="Gui C."/>
            <person name="Meng S."/>
            <person name="Li G."/>
            <person name="Viehrig K."/>
            <person name="Ye F."/>
            <person name="Su P."/>
            <person name="Kiefer A.F."/>
            <person name="Nichols A."/>
            <person name="Cepeda A.J."/>
            <person name="Yan W."/>
            <person name="Fan B."/>
            <person name="Jiang Y."/>
            <person name="Adhikari A."/>
            <person name="Zheng C.-J."/>
            <person name="Schuster L."/>
            <person name="Cowan T.M."/>
            <person name="Smanski M.J."/>
            <person name="Chevrette M.G."/>
            <person name="De Carvalho L.P.S."/>
            <person name="Shen B."/>
        </authorList>
    </citation>
    <scope>NUCLEOTIDE SEQUENCE [LARGE SCALE GENOMIC DNA]</scope>
    <source>
        <strain evidence="1 2">NPDC033843</strain>
    </source>
</reference>
<proteinExistence type="predicted"/>
<organism evidence="1 2">
    <name type="scientific">Streptomyces sp. 900129855</name>
    <dbReference type="NCBI Taxonomy" id="3155129"/>
    <lineage>
        <taxon>Bacteria</taxon>
        <taxon>Bacillati</taxon>
        <taxon>Actinomycetota</taxon>
        <taxon>Actinomycetes</taxon>
        <taxon>Kitasatosporales</taxon>
        <taxon>Streptomycetaceae</taxon>
        <taxon>Streptomyces</taxon>
    </lineage>
</organism>
<evidence type="ECO:0000313" key="2">
    <source>
        <dbReference type="Proteomes" id="UP001550739"/>
    </source>
</evidence>
<evidence type="ECO:0008006" key="3">
    <source>
        <dbReference type="Google" id="ProtNLM"/>
    </source>
</evidence>
<dbReference type="RefSeq" id="WP_361704706.1">
    <property type="nucleotide sequence ID" value="NZ_JBEZVE010000012.1"/>
</dbReference>
<keyword evidence="2" id="KW-1185">Reference proteome</keyword>
<accession>A0ABV2ZLN3</accession>
<evidence type="ECO:0000313" key="1">
    <source>
        <dbReference type="EMBL" id="MEU3783458.1"/>
    </source>
</evidence>
<gene>
    <name evidence="1" type="ORF">AB0E89_23400</name>
</gene>
<comment type="caution">
    <text evidence="1">The sequence shown here is derived from an EMBL/GenBank/DDBJ whole genome shotgun (WGS) entry which is preliminary data.</text>
</comment>
<dbReference type="EMBL" id="JBEZVE010000012">
    <property type="protein sequence ID" value="MEU3783458.1"/>
    <property type="molecule type" value="Genomic_DNA"/>
</dbReference>